<organism evidence="2 3">
    <name type="scientific">Araneus ventricosus</name>
    <name type="common">Orbweaver spider</name>
    <name type="synonym">Epeira ventricosa</name>
    <dbReference type="NCBI Taxonomy" id="182803"/>
    <lineage>
        <taxon>Eukaryota</taxon>
        <taxon>Metazoa</taxon>
        <taxon>Ecdysozoa</taxon>
        <taxon>Arthropoda</taxon>
        <taxon>Chelicerata</taxon>
        <taxon>Arachnida</taxon>
        <taxon>Araneae</taxon>
        <taxon>Araneomorphae</taxon>
        <taxon>Entelegynae</taxon>
        <taxon>Araneoidea</taxon>
        <taxon>Araneidae</taxon>
        <taxon>Araneus</taxon>
    </lineage>
</organism>
<dbReference type="Proteomes" id="UP000499080">
    <property type="component" value="Unassembled WGS sequence"/>
</dbReference>
<evidence type="ECO:0000313" key="3">
    <source>
        <dbReference type="Proteomes" id="UP000499080"/>
    </source>
</evidence>
<feature type="transmembrane region" description="Helical" evidence="1">
    <location>
        <begin position="6"/>
        <end position="24"/>
    </location>
</feature>
<keyword evidence="1" id="KW-0472">Membrane</keyword>
<keyword evidence="3" id="KW-1185">Reference proteome</keyword>
<proteinExistence type="predicted"/>
<keyword evidence="1" id="KW-0812">Transmembrane</keyword>
<sequence length="100" mass="10998">MAKVSIFILFAYFVDLIFLVVRFPSREQRSHEKKSAGPFDIGGKQQELHLDIANETGARDFTQRAATMPINQSLSANTLAVPFGVIPEEAGGGENSRTFP</sequence>
<gene>
    <name evidence="2" type="ORF">AVEN_44138_1</name>
</gene>
<comment type="caution">
    <text evidence="2">The sequence shown here is derived from an EMBL/GenBank/DDBJ whole genome shotgun (WGS) entry which is preliminary data.</text>
</comment>
<evidence type="ECO:0000313" key="2">
    <source>
        <dbReference type="EMBL" id="GBM13888.1"/>
    </source>
</evidence>
<protein>
    <submittedName>
        <fullName evidence="2">Uncharacterized protein</fullName>
    </submittedName>
</protein>
<evidence type="ECO:0000256" key="1">
    <source>
        <dbReference type="SAM" id="Phobius"/>
    </source>
</evidence>
<keyword evidence="1" id="KW-1133">Transmembrane helix</keyword>
<accession>A0A4Y2DCY0</accession>
<reference evidence="2 3" key="1">
    <citation type="journal article" date="2019" name="Sci. Rep.">
        <title>Orb-weaving spider Araneus ventricosus genome elucidates the spidroin gene catalogue.</title>
        <authorList>
            <person name="Kono N."/>
            <person name="Nakamura H."/>
            <person name="Ohtoshi R."/>
            <person name="Moran D.A.P."/>
            <person name="Shinohara A."/>
            <person name="Yoshida Y."/>
            <person name="Fujiwara M."/>
            <person name="Mori M."/>
            <person name="Tomita M."/>
            <person name="Arakawa K."/>
        </authorList>
    </citation>
    <scope>NUCLEOTIDE SEQUENCE [LARGE SCALE GENOMIC DNA]</scope>
</reference>
<dbReference type="AlphaFoldDB" id="A0A4Y2DCY0"/>
<name>A0A4Y2DCY0_ARAVE</name>
<dbReference type="EMBL" id="BGPR01000335">
    <property type="protein sequence ID" value="GBM13888.1"/>
    <property type="molecule type" value="Genomic_DNA"/>
</dbReference>